<dbReference type="EMBL" id="JBHTMP010000001">
    <property type="protein sequence ID" value="MFD1319573.1"/>
    <property type="molecule type" value="Genomic_DNA"/>
</dbReference>
<dbReference type="Gene3D" id="3.20.20.70">
    <property type="entry name" value="Aldolase class I"/>
    <property type="match status" value="1"/>
</dbReference>
<dbReference type="RefSeq" id="WP_377565569.1">
    <property type="nucleotide sequence ID" value="NZ_JBHTMP010000001.1"/>
</dbReference>
<evidence type="ECO:0000313" key="3">
    <source>
        <dbReference type="Proteomes" id="UP001597260"/>
    </source>
</evidence>
<dbReference type="Pfam" id="PF22649">
    <property type="entry name" value="Cgl0159"/>
    <property type="match status" value="1"/>
</dbReference>
<dbReference type="InterPro" id="IPR013785">
    <property type="entry name" value="Aldolase_TIM"/>
</dbReference>
<feature type="domain" description="Cgl0159-like" evidence="1">
    <location>
        <begin position="37"/>
        <end position="285"/>
    </location>
</feature>
<gene>
    <name evidence="2" type="ORF">ACFQ4H_00565</name>
</gene>
<accession>A0ABW3Y702</accession>
<dbReference type="Proteomes" id="UP001597260">
    <property type="component" value="Unassembled WGS sequence"/>
</dbReference>
<protein>
    <submittedName>
        <fullName evidence="2">Aldolase</fullName>
    </submittedName>
</protein>
<comment type="caution">
    <text evidence="2">The sequence shown here is derived from an EMBL/GenBank/DDBJ whole genome shotgun (WGS) entry which is preliminary data.</text>
</comment>
<evidence type="ECO:0000259" key="1">
    <source>
        <dbReference type="Pfam" id="PF22649"/>
    </source>
</evidence>
<name>A0ABW3Y702_9ACTN</name>
<proteinExistence type="predicted"/>
<dbReference type="SUPFAM" id="SSF51569">
    <property type="entry name" value="Aldolase"/>
    <property type="match status" value="1"/>
</dbReference>
<reference evidence="3" key="1">
    <citation type="journal article" date="2019" name="Int. J. Syst. Evol. Microbiol.">
        <title>The Global Catalogue of Microorganisms (GCM) 10K type strain sequencing project: providing services to taxonomists for standard genome sequencing and annotation.</title>
        <authorList>
            <consortium name="The Broad Institute Genomics Platform"/>
            <consortium name="The Broad Institute Genome Sequencing Center for Infectious Disease"/>
            <person name="Wu L."/>
            <person name="Ma J."/>
        </authorList>
    </citation>
    <scope>NUCLEOTIDE SEQUENCE [LARGE SCALE GENOMIC DNA]</scope>
    <source>
        <strain evidence="3">JCM 31037</strain>
    </source>
</reference>
<sequence length="289" mass="30848">MTTENAIRALTRQRASRPELVAQAAADRRRRTGWGDERLMIIAADHPARGTVAVRDRPDAMASRIDLLQRLRTALSRPGVHGVMATADVIEDLLLLGDLDGRLVIGSMNRGGLTGAVFELDDRFTGYDPRTIVDMGFDGGKMLCRIDPADPGTISTLEACGRAVTELARHRLMAMIEPLPVTRTDGRAQLDARPEALIRAIGVGQALGASSAYTWLKLPVVPDMDRVLESTTLPVLLLGGESAGEEAYAAWQKALANPGVRGLVVGRALLYPPDDDVTAAVDAAAALLG</sequence>
<dbReference type="InterPro" id="IPR054574">
    <property type="entry name" value="Cgl0159_dom"/>
</dbReference>
<evidence type="ECO:0000313" key="2">
    <source>
        <dbReference type="EMBL" id="MFD1319573.1"/>
    </source>
</evidence>
<keyword evidence="3" id="KW-1185">Reference proteome</keyword>
<organism evidence="2 3">
    <name type="scientific">Micromonospora sonneratiae</name>
    <dbReference type="NCBI Taxonomy" id="1184706"/>
    <lineage>
        <taxon>Bacteria</taxon>
        <taxon>Bacillati</taxon>
        <taxon>Actinomycetota</taxon>
        <taxon>Actinomycetes</taxon>
        <taxon>Micromonosporales</taxon>
        <taxon>Micromonosporaceae</taxon>
        <taxon>Micromonospora</taxon>
    </lineage>
</organism>